<reference evidence="1" key="1">
    <citation type="journal article" date="2022" name="Int. J. Mol. Sci.">
        <title>Draft Genome of Tanacetum Coccineum: Genomic Comparison of Closely Related Tanacetum-Family Plants.</title>
        <authorList>
            <person name="Yamashiro T."/>
            <person name="Shiraishi A."/>
            <person name="Nakayama K."/>
            <person name="Satake H."/>
        </authorList>
    </citation>
    <scope>NUCLEOTIDE SEQUENCE</scope>
</reference>
<dbReference type="EMBL" id="BQNB010017471">
    <property type="protein sequence ID" value="GJT63572.1"/>
    <property type="molecule type" value="Genomic_DNA"/>
</dbReference>
<protein>
    <submittedName>
        <fullName evidence="1">Uncharacterized protein</fullName>
    </submittedName>
</protein>
<reference evidence="1" key="2">
    <citation type="submission" date="2022-01" db="EMBL/GenBank/DDBJ databases">
        <authorList>
            <person name="Yamashiro T."/>
            <person name="Shiraishi A."/>
            <person name="Satake H."/>
            <person name="Nakayama K."/>
        </authorList>
    </citation>
    <scope>NUCLEOTIDE SEQUENCE</scope>
</reference>
<gene>
    <name evidence="1" type="ORF">Tco_1015052</name>
</gene>
<proteinExistence type="predicted"/>
<sequence>MSCVWQIAFPINVVRKSTDVLVNHSRSLAKTWYILGYTLGNVQCNWNIRFLTLTFRFPPARFSNFLISPCGQYLTFSSYFLSTSQVIGMMLWTKGSYRPIHQVRAAPNRVQLATLLCSQQHKNTTDIENKFYLFNPSSKTDHAFSPLEVQRLTLHEVSVKTRARSLHVPSVIPVRTVASISIGGVSQESLS</sequence>
<comment type="caution">
    <text evidence="1">The sequence shown here is derived from an EMBL/GenBank/DDBJ whole genome shotgun (WGS) entry which is preliminary data.</text>
</comment>
<dbReference type="Proteomes" id="UP001151760">
    <property type="component" value="Unassembled WGS sequence"/>
</dbReference>
<name>A0ABQ5FJS3_9ASTR</name>
<organism evidence="1 2">
    <name type="scientific">Tanacetum coccineum</name>
    <dbReference type="NCBI Taxonomy" id="301880"/>
    <lineage>
        <taxon>Eukaryota</taxon>
        <taxon>Viridiplantae</taxon>
        <taxon>Streptophyta</taxon>
        <taxon>Embryophyta</taxon>
        <taxon>Tracheophyta</taxon>
        <taxon>Spermatophyta</taxon>
        <taxon>Magnoliopsida</taxon>
        <taxon>eudicotyledons</taxon>
        <taxon>Gunneridae</taxon>
        <taxon>Pentapetalae</taxon>
        <taxon>asterids</taxon>
        <taxon>campanulids</taxon>
        <taxon>Asterales</taxon>
        <taxon>Asteraceae</taxon>
        <taxon>Asteroideae</taxon>
        <taxon>Anthemideae</taxon>
        <taxon>Anthemidinae</taxon>
        <taxon>Tanacetum</taxon>
    </lineage>
</organism>
<evidence type="ECO:0000313" key="2">
    <source>
        <dbReference type="Proteomes" id="UP001151760"/>
    </source>
</evidence>
<accession>A0ABQ5FJS3</accession>
<keyword evidence="2" id="KW-1185">Reference proteome</keyword>
<evidence type="ECO:0000313" key="1">
    <source>
        <dbReference type="EMBL" id="GJT63572.1"/>
    </source>
</evidence>